<reference evidence="1 2" key="1">
    <citation type="submission" date="2019-07" db="EMBL/GenBank/DDBJ databases">
        <title>Genomes of sea-ice associated Colwellia species.</title>
        <authorList>
            <person name="Bowman J.P."/>
        </authorList>
    </citation>
    <scope>NUCLEOTIDE SEQUENCE [LARGE SCALE GENOMIC DNA]</scope>
    <source>
        <strain evidence="1 2">ACAM 459</strain>
    </source>
</reference>
<dbReference type="OrthoDB" id="6227657at2"/>
<dbReference type="RefSeq" id="WP_146782229.1">
    <property type="nucleotide sequence ID" value="NZ_VOLT01000001.1"/>
</dbReference>
<evidence type="ECO:0000313" key="1">
    <source>
        <dbReference type="EMBL" id="TWX71819.1"/>
    </source>
</evidence>
<evidence type="ECO:0000313" key="2">
    <source>
        <dbReference type="Proteomes" id="UP000321822"/>
    </source>
</evidence>
<dbReference type="Proteomes" id="UP000321822">
    <property type="component" value="Unassembled WGS sequence"/>
</dbReference>
<accession>A0A5C6QSH3</accession>
<gene>
    <name evidence="1" type="ORF">ESZ36_00885</name>
</gene>
<sequence>MSFFTYFYQLKASLNKFFNSNKTITPKQEKTKYDQEMNANLKYNLKKKCRRAAQEIRYTENFTHWPITEAKHKKEAIKHSLIYLDVTRKKRPAFTQKNHTESKVINVMDKGNLANKVVVIKKLP</sequence>
<organism evidence="1 2">
    <name type="scientific">Colwellia demingiae</name>
    <dbReference type="NCBI Taxonomy" id="89401"/>
    <lineage>
        <taxon>Bacteria</taxon>
        <taxon>Pseudomonadati</taxon>
        <taxon>Pseudomonadota</taxon>
        <taxon>Gammaproteobacteria</taxon>
        <taxon>Alteromonadales</taxon>
        <taxon>Colwelliaceae</taxon>
        <taxon>Colwellia</taxon>
    </lineage>
</organism>
<dbReference type="EMBL" id="VOLT01000001">
    <property type="protein sequence ID" value="TWX71819.1"/>
    <property type="molecule type" value="Genomic_DNA"/>
</dbReference>
<dbReference type="AlphaFoldDB" id="A0A5C6QSH3"/>
<proteinExistence type="predicted"/>
<comment type="caution">
    <text evidence="1">The sequence shown here is derived from an EMBL/GenBank/DDBJ whole genome shotgun (WGS) entry which is preliminary data.</text>
</comment>
<keyword evidence="2" id="KW-1185">Reference proteome</keyword>
<name>A0A5C6QSH3_9GAMM</name>
<protein>
    <submittedName>
        <fullName evidence="1">Uncharacterized protein</fullName>
    </submittedName>
</protein>